<proteinExistence type="predicted"/>
<dbReference type="OrthoDB" id="3890482at2759"/>
<protein>
    <submittedName>
        <fullName evidence="1">Uncharacterized protein</fullName>
    </submittedName>
</protein>
<accession>E3RGR3</accession>
<sequence length="70" mass="7727">MASPMVEVLVGPDASKAFRQLASVNTSKNASLKAGRKPCSLMWKTRRHAKSLTRWEYLRFNGGKQTTSSG</sequence>
<dbReference type="Proteomes" id="UP000001067">
    <property type="component" value="Unassembled WGS sequence"/>
</dbReference>
<organism evidence="2">
    <name type="scientific">Pyrenophora teres f. teres (strain 0-1)</name>
    <name type="common">Barley net blotch fungus</name>
    <name type="synonym">Drechslera teres f. teres</name>
    <dbReference type="NCBI Taxonomy" id="861557"/>
    <lineage>
        <taxon>Eukaryota</taxon>
        <taxon>Fungi</taxon>
        <taxon>Dikarya</taxon>
        <taxon>Ascomycota</taxon>
        <taxon>Pezizomycotina</taxon>
        <taxon>Dothideomycetes</taxon>
        <taxon>Pleosporomycetidae</taxon>
        <taxon>Pleosporales</taxon>
        <taxon>Pleosporineae</taxon>
        <taxon>Pleosporaceae</taxon>
        <taxon>Pyrenophora</taxon>
    </lineage>
</organism>
<gene>
    <name evidence="1" type="ORF">PTT_07014</name>
</gene>
<name>E3RGR3_PYRTT</name>
<keyword evidence="2" id="KW-1185">Reference proteome</keyword>
<evidence type="ECO:0000313" key="2">
    <source>
        <dbReference type="Proteomes" id="UP000001067"/>
    </source>
</evidence>
<dbReference type="EMBL" id="GL532945">
    <property type="protein sequence ID" value="EFQ95086.1"/>
    <property type="molecule type" value="Genomic_DNA"/>
</dbReference>
<dbReference type="KEGG" id="pte:PTT_07014"/>
<reference evidence="1 2" key="1">
    <citation type="journal article" date="2010" name="Genome Biol.">
        <title>A first genome assembly of the barley fungal pathogen Pyrenophora teres f. teres.</title>
        <authorList>
            <person name="Ellwood S.R."/>
            <person name="Liu Z."/>
            <person name="Syme R.A."/>
            <person name="Lai Z."/>
            <person name="Hane J.K."/>
            <person name="Keiper F."/>
            <person name="Moffat C.S."/>
            <person name="Oliver R.P."/>
            <person name="Friesen T.L."/>
        </authorList>
    </citation>
    <scope>NUCLEOTIDE SEQUENCE [LARGE SCALE GENOMIC DNA]</scope>
    <source>
        <strain evidence="1 2">0-1</strain>
    </source>
</reference>
<dbReference type="AlphaFoldDB" id="E3RGR3"/>
<dbReference type="HOGENOM" id="CLU_2759046_0_0_1"/>
<evidence type="ECO:0000313" key="1">
    <source>
        <dbReference type="EMBL" id="EFQ95086.1"/>
    </source>
</evidence>